<feature type="compositionally biased region" description="Low complexity" evidence="1">
    <location>
        <begin position="73"/>
        <end position="88"/>
    </location>
</feature>
<dbReference type="OrthoDB" id="887346at2"/>
<evidence type="ECO:0000256" key="1">
    <source>
        <dbReference type="SAM" id="MobiDB-lite"/>
    </source>
</evidence>
<dbReference type="AlphaFoldDB" id="A0A3S0H8Q5"/>
<feature type="compositionally biased region" description="Basic residues" evidence="1">
    <location>
        <begin position="121"/>
        <end position="133"/>
    </location>
</feature>
<name>A0A3S0H8Q5_9BACT</name>
<evidence type="ECO:0000256" key="2">
    <source>
        <dbReference type="SAM" id="SignalP"/>
    </source>
</evidence>
<feature type="chain" id="PRO_5018686656" evidence="2">
    <location>
        <begin position="21"/>
        <end position="162"/>
    </location>
</feature>
<feature type="signal peptide" evidence="2">
    <location>
        <begin position="1"/>
        <end position="20"/>
    </location>
</feature>
<feature type="compositionally biased region" description="Basic residues" evidence="1">
    <location>
        <begin position="141"/>
        <end position="162"/>
    </location>
</feature>
<proteinExistence type="predicted"/>
<feature type="region of interest" description="Disordered" evidence="1">
    <location>
        <begin position="65"/>
        <end position="162"/>
    </location>
</feature>
<reference evidence="3 4" key="1">
    <citation type="submission" date="2018-12" db="EMBL/GenBank/DDBJ databases">
        <title>Hymenobacter gummosus sp. nov., isolated from a spring.</title>
        <authorList>
            <person name="Nie L."/>
        </authorList>
    </citation>
    <scope>NUCLEOTIDE SEQUENCE [LARGE SCALE GENOMIC DNA]</scope>
    <source>
        <strain evidence="3 4">KCTC 52166</strain>
    </source>
</reference>
<organism evidence="3 4">
    <name type="scientific">Hymenobacter gummosus</name>
    <dbReference type="NCBI Taxonomy" id="1776032"/>
    <lineage>
        <taxon>Bacteria</taxon>
        <taxon>Pseudomonadati</taxon>
        <taxon>Bacteroidota</taxon>
        <taxon>Cytophagia</taxon>
        <taxon>Cytophagales</taxon>
        <taxon>Hymenobacteraceae</taxon>
        <taxon>Hymenobacter</taxon>
    </lineage>
</organism>
<sequence length="162" mass="17055">MLRTALCTAVMVVFALTTQAQDGRKPAVSGGKAVDTAGKATIPVGPVLAGEEKLSAQERAERTFLMPPRKKMPSVQPVAPQPQPDAASGAVAIGPPTEAEVLAEEAAKAEAAKPAATAHRSTSRRHYSSRHRSSSSASRKSSSHRSSSKKKTSSKKKSSRRR</sequence>
<evidence type="ECO:0000313" key="4">
    <source>
        <dbReference type="Proteomes" id="UP000282184"/>
    </source>
</evidence>
<keyword evidence="4" id="KW-1185">Reference proteome</keyword>
<comment type="caution">
    <text evidence="3">The sequence shown here is derived from an EMBL/GenBank/DDBJ whole genome shotgun (WGS) entry which is preliminary data.</text>
</comment>
<protein>
    <submittedName>
        <fullName evidence="3">Uncharacterized protein</fullName>
    </submittedName>
</protein>
<evidence type="ECO:0000313" key="3">
    <source>
        <dbReference type="EMBL" id="RTQ49149.1"/>
    </source>
</evidence>
<dbReference type="EMBL" id="RXOF01000007">
    <property type="protein sequence ID" value="RTQ49149.1"/>
    <property type="molecule type" value="Genomic_DNA"/>
</dbReference>
<accession>A0A3S0H8Q5</accession>
<dbReference type="Proteomes" id="UP000282184">
    <property type="component" value="Unassembled WGS sequence"/>
</dbReference>
<dbReference type="RefSeq" id="WP_126693680.1">
    <property type="nucleotide sequence ID" value="NZ_RXOF01000007.1"/>
</dbReference>
<keyword evidence="2" id="KW-0732">Signal</keyword>
<gene>
    <name evidence="3" type="ORF">EJV47_13455</name>
</gene>